<organism evidence="1">
    <name type="scientific">uncultured Caudovirales phage</name>
    <dbReference type="NCBI Taxonomy" id="2100421"/>
    <lineage>
        <taxon>Viruses</taxon>
        <taxon>Duplodnaviria</taxon>
        <taxon>Heunggongvirae</taxon>
        <taxon>Uroviricota</taxon>
        <taxon>Caudoviricetes</taxon>
        <taxon>Peduoviridae</taxon>
        <taxon>Maltschvirus</taxon>
        <taxon>Maltschvirus maltsch</taxon>
    </lineage>
</organism>
<dbReference type="EMBL" id="LR798295">
    <property type="protein sequence ID" value="CAB5221656.1"/>
    <property type="molecule type" value="Genomic_DNA"/>
</dbReference>
<reference evidence="1" key="1">
    <citation type="submission" date="2020-05" db="EMBL/GenBank/DDBJ databases">
        <authorList>
            <person name="Chiriac C."/>
            <person name="Salcher M."/>
            <person name="Ghai R."/>
            <person name="Kavagutti S V."/>
        </authorList>
    </citation>
    <scope>NUCLEOTIDE SEQUENCE</scope>
</reference>
<accession>A0A6J7WUK5</accession>
<protein>
    <submittedName>
        <fullName evidence="1">Uncharacterized protein</fullName>
    </submittedName>
</protein>
<gene>
    <name evidence="1" type="ORF">UFOVP359_3</name>
</gene>
<evidence type="ECO:0000313" key="1">
    <source>
        <dbReference type="EMBL" id="CAB5221656.1"/>
    </source>
</evidence>
<proteinExistence type="predicted"/>
<name>A0A6J7WUK5_9CAUD</name>
<sequence>MKLKAILSIVLSFTLLSFAIPAQAGDSIRYKSDSIQTIKKNKWTTLDFNGKKTIKGNGDRSLFCYMAAVKMNGKKKPDYIKLRLVRDKAKGADSTATNIYPVEAKPSSTWVGSNCWVIKTNSPVKVQIRITGGSKTYQSDMRQFKMWTPGADYPADFSDFIPEGSID</sequence>